<evidence type="ECO:0000256" key="14">
    <source>
        <dbReference type="ARBA" id="ARBA00025094"/>
    </source>
</evidence>
<evidence type="ECO:0000256" key="1">
    <source>
        <dbReference type="ARBA" id="ARBA00006401"/>
    </source>
</evidence>
<keyword evidence="13 18" id="KW-0520">NAD</keyword>
<feature type="active site" description="Charge relay system" evidence="18">
    <location>
        <position position="137"/>
    </location>
</feature>
<keyword evidence="10 18" id="KW-0521">NADP</keyword>
<dbReference type="CDD" id="cd06184">
    <property type="entry name" value="flavohem_like_fad_nad_binding"/>
    <property type="match status" value="1"/>
</dbReference>
<keyword evidence="11 18" id="KW-0560">Oxidoreductase</keyword>
<dbReference type="InterPro" id="IPR001433">
    <property type="entry name" value="OxRdtase_FAD/NAD-bd"/>
</dbReference>
<evidence type="ECO:0000256" key="16">
    <source>
        <dbReference type="ARBA" id="ARBA00048649"/>
    </source>
</evidence>
<keyword evidence="12 18" id="KW-0408">Iron</keyword>
<dbReference type="EC" id="1.14.12.17" evidence="18"/>
<dbReference type="PRINTS" id="PR00410">
    <property type="entry name" value="PHEHYDRXLASE"/>
</dbReference>
<dbReference type="GO" id="GO:0008941">
    <property type="term" value="F:nitric oxide dioxygenase NAD(P)H activity"/>
    <property type="evidence" value="ECO:0007669"/>
    <property type="project" value="UniProtKB-UniRule"/>
</dbReference>
<feature type="binding site" description="proximal binding residue" evidence="18">
    <location>
        <position position="85"/>
    </location>
    <ligand>
        <name>heme b</name>
        <dbReference type="ChEBI" id="CHEBI:60344"/>
    </ligand>
    <ligandPart>
        <name>Fe</name>
        <dbReference type="ChEBI" id="CHEBI:18248"/>
    </ligandPart>
</feature>
<feature type="domain" description="FAD-binding FR-type" evidence="20">
    <location>
        <begin position="152"/>
        <end position="263"/>
    </location>
</feature>
<dbReference type="NCBIfam" id="NF009805">
    <property type="entry name" value="PRK13289.1"/>
    <property type="match status" value="1"/>
</dbReference>
<evidence type="ECO:0000256" key="17">
    <source>
        <dbReference type="ARBA" id="ARBA00049433"/>
    </source>
</evidence>
<comment type="cofactor">
    <cofactor evidence="18">
        <name>heme b</name>
        <dbReference type="ChEBI" id="CHEBI:60344"/>
    </cofactor>
    <text evidence="18">Binds 1 heme b (iron(II)-protoporphyrin IX) group per subunit.</text>
</comment>
<dbReference type="InterPro" id="IPR012292">
    <property type="entry name" value="Globin/Proto"/>
</dbReference>
<comment type="cofactor">
    <cofactor evidence="15">
        <name>[2Fe-2S] cluster</name>
        <dbReference type="ChEBI" id="CHEBI:190135"/>
    </cofactor>
</comment>
<dbReference type="InterPro" id="IPR017927">
    <property type="entry name" value="FAD-bd_FR_type"/>
</dbReference>
<dbReference type="GO" id="GO:0020037">
    <property type="term" value="F:heme binding"/>
    <property type="evidence" value="ECO:0007669"/>
    <property type="project" value="InterPro"/>
</dbReference>
<evidence type="ECO:0000256" key="7">
    <source>
        <dbReference type="ARBA" id="ARBA00022630"/>
    </source>
</evidence>
<keyword evidence="6 18" id="KW-0561">Oxygen transport</keyword>
<dbReference type="SUPFAM" id="SSF52343">
    <property type="entry name" value="Ferredoxin reductase-like, C-terminal NADP-linked domain"/>
    <property type="match status" value="1"/>
</dbReference>
<evidence type="ECO:0000259" key="20">
    <source>
        <dbReference type="PROSITE" id="PS51384"/>
    </source>
</evidence>
<dbReference type="PANTHER" id="PTHR43396">
    <property type="entry name" value="FLAVOHEMOPROTEIN"/>
    <property type="match status" value="1"/>
</dbReference>
<dbReference type="FunFam" id="2.40.30.10:FF:000034">
    <property type="entry name" value="Flavohemoprotein"/>
    <property type="match status" value="1"/>
</dbReference>
<feature type="binding site" evidence="18">
    <location>
        <begin position="275"/>
        <end position="280"/>
    </location>
    <ligand>
        <name>NADP(+)</name>
        <dbReference type="ChEBI" id="CHEBI:58349"/>
    </ligand>
</feature>
<dbReference type="AlphaFoldDB" id="A0A418YC96"/>
<keyword evidence="5 18" id="KW-0349">Heme</keyword>
<accession>A0A418YC96</accession>
<dbReference type="PROSITE" id="PS51384">
    <property type="entry name" value="FAD_FR"/>
    <property type="match status" value="1"/>
</dbReference>
<feature type="site" description="Influences the redox potential of the prosthetic heme and FAD groups" evidence="18">
    <location>
        <position position="84"/>
    </location>
</feature>
<dbReference type="Gene3D" id="2.40.30.10">
    <property type="entry name" value="Translation factors"/>
    <property type="match status" value="1"/>
</dbReference>
<keyword evidence="9 18" id="KW-0274">FAD</keyword>
<evidence type="ECO:0000256" key="15">
    <source>
        <dbReference type="ARBA" id="ARBA00034078"/>
    </source>
</evidence>
<comment type="function">
    <text evidence="14 18">Is involved in NO detoxification in an aerobic process, termed nitric oxide dioxygenase (NOD) reaction that utilizes O(2) and NAD(P)H to convert NO to nitrate, which protects the bacterium from various noxious nitrogen compounds. Therefore, plays a central role in the inducible response to nitrosative stress.</text>
</comment>
<evidence type="ECO:0000313" key="21">
    <source>
        <dbReference type="EMBL" id="RJG42113.1"/>
    </source>
</evidence>
<evidence type="ECO:0000256" key="12">
    <source>
        <dbReference type="ARBA" id="ARBA00023004"/>
    </source>
</evidence>
<dbReference type="SUPFAM" id="SSF46458">
    <property type="entry name" value="Globin-like"/>
    <property type="match status" value="1"/>
</dbReference>
<keyword evidence="22" id="KW-1185">Reference proteome</keyword>
<feature type="active site" description="Charge relay system" evidence="18">
    <location>
        <position position="95"/>
    </location>
</feature>
<dbReference type="GO" id="GO:0071949">
    <property type="term" value="F:FAD binding"/>
    <property type="evidence" value="ECO:0007669"/>
    <property type="project" value="InterPro"/>
</dbReference>
<proteinExistence type="inferred from homology"/>
<comment type="catalytic activity">
    <reaction evidence="16 18">
        <text>2 nitric oxide + NADH + 2 O2 = 2 nitrate + NAD(+) + H(+)</text>
        <dbReference type="Rhea" id="RHEA:19469"/>
        <dbReference type="ChEBI" id="CHEBI:15378"/>
        <dbReference type="ChEBI" id="CHEBI:15379"/>
        <dbReference type="ChEBI" id="CHEBI:16480"/>
        <dbReference type="ChEBI" id="CHEBI:17632"/>
        <dbReference type="ChEBI" id="CHEBI:57540"/>
        <dbReference type="ChEBI" id="CHEBI:57945"/>
        <dbReference type="EC" id="1.14.12.17"/>
    </reaction>
</comment>
<dbReference type="Pfam" id="PF00042">
    <property type="entry name" value="Globin"/>
    <property type="match status" value="1"/>
</dbReference>
<evidence type="ECO:0000256" key="11">
    <source>
        <dbReference type="ARBA" id="ARBA00023002"/>
    </source>
</evidence>
<sequence>MLSDSDIRIIKSTIPVLEQAGPSLTKHFYQRMFTHHPEVQHIFNASHQASGRQQIALFEAIAAYAKNIENLAALTQAVERIAQKHTSFNIQPQHYDIVGEHLLATLRELAADAFTPEVEQAWAKAYLFLAQIFIDREGELYRLRAAAQGGWQGLRPFTVTAKRVESQLVTSFELTPADGGEVIDFLPGQYIGIEVAIPGSAFRQVRQYSLSCHPNRHHYRISVKREPGSTEHAGGLVSHYLHQQVKQGDEVMLYPPAGDFYLHERQQPVVLISAGVGLTPMQAMLEHLARQQYSQPVTYLHACDNPRQHSFSEQVSELLLPHWQQVVWYENPDKQLTADKPPTHLHKQGRMDLTSIKNMLPIKTGDFYLCGPVSFMQHVVQQLQTLGVNKANIHYEVFGPHEQF</sequence>
<comment type="domain">
    <text evidence="18">Consists of two distinct domains; an N-terminal heme-containing oxygen-binding domain and a C-terminal reductase domain with binding sites for FAD and NAD(P)H.</text>
</comment>
<evidence type="ECO:0000256" key="3">
    <source>
        <dbReference type="ARBA" id="ARBA00022448"/>
    </source>
</evidence>
<feature type="binding site" evidence="18">
    <location>
        <position position="190"/>
    </location>
    <ligand>
        <name>FAD</name>
        <dbReference type="ChEBI" id="CHEBI:57692"/>
    </ligand>
</feature>
<comment type="cofactor">
    <cofactor evidence="18">
        <name>FAD</name>
        <dbReference type="ChEBI" id="CHEBI:57692"/>
    </cofactor>
    <text evidence="18">Binds 1 FAD per subunit.</text>
</comment>
<dbReference type="GO" id="GO:0046210">
    <property type="term" value="P:nitric oxide catabolic process"/>
    <property type="evidence" value="ECO:0007669"/>
    <property type="project" value="TreeGrafter"/>
</dbReference>
<evidence type="ECO:0000256" key="4">
    <source>
        <dbReference type="ARBA" id="ARBA00022575"/>
    </source>
</evidence>
<dbReference type="EMBL" id="QZCH01000021">
    <property type="protein sequence ID" value="RJG42113.1"/>
    <property type="molecule type" value="Genomic_DNA"/>
</dbReference>
<dbReference type="GO" id="GO:0005344">
    <property type="term" value="F:oxygen carrier activity"/>
    <property type="evidence" value="ECO:0007669"/>
    <property type="project" value="UniProtKB-UniRule"/>
</dbReference>
<evidence type="ECO:0000256" key="8">
    <source>
        <dbReference type="ARBA" id="ARBA00022723"/>
    </source>
</evidence>
<dbReference type="OrthoDB" id="9801223at2"/>
<dbReference type="SUPFAM" id="SSF63380">
    <property type="entry name" value="Riboflavin synthase domain-like"/>
    <property type="match status" value="1"/>
</dbReference>
<dbReference type="Pfam" id="PF00175">
    <property type="entry name" value="NAD_binding_1"/>
    <property type="match status" value="1"/>
</dbReference>
<keyword evidence="7 18" id="KW-0285">Flavoprotein</keyword>
<reference evidence="21 22" key="1">
    <citation type="submission" date="2018-09" db="EMBL/GenBank/DDBJ databases">
        <authorList>
            <person name="Wang F."/>
        </authorList>
    </citation>
    <scope>NUCLEOTIDE SEQUENCE [LARGE SCALE GENOMIC DNA]</scope>
    <source>
        <strain evidence="21 22">PLHSC7-2</strain>
    </source>
</reference>
<dbReference type="Gene3D" id="3.40.50.80">
    <property type="entry name" value="Nucleotide-binding domain of ferredoxin-NADP reductase (FNR) module"/>
    <property type="match status" value="1"/>
</dbReference>
<protein>
    <recommendedName>
        <fullName evidence="18">Flavohemoprotein</fullName>
    </recommendedName>
    <alternativeName>
        <fullName evidence="18">Flavohemoglobin</fullName>
    </alternativeName>
    <alternativeName>
        <fullName evidence="18">Hemoglobin-like protein</fullName>
    </alternativeName>
    <alternativeName>
        <fullName evidence="18">Nitric oxide dioxygenase</fullName>
        <shortName evidence="18">NO oxygenase</shortName>
        <shortName evidence="18">NOD</shortName>
        <ecNumber evidence="18">1.14.12.17</ecNumber>
    </alternativeName>
</protein>
<feature type="region of interest" description="Reductase" evidence="18">
    <location>
        <begin position="149"/>
        <end position="404"/>
    </location>
</feature>
<dbReference type="Proteomes" id="UP000283255">
    <property type="component" value="Unassembled WGS sequence"/>
</dbReference>
<feature type="site" description="Influences the redox potential of the prosthetic heme and FAD groups" evidence="18">
    <location>
        <position position="396"/>
    </location>
</feature>
<evidence type="ECO:0000256" key="5">
    <source>
        <dbReference type="ARBA" id="ARBA00022617"/>
    </source>
</evidence>
<feature type="binding site" evidence="18">
    <location>
        <begin position="206"/>
        <end position="209"/>
    </location>
    <ligand>
        <name>FAD</name>
        <dbReference type="ChEBI" id="CHEBI:57692"/>
    </ligand>
</feature>
<dbReference type="Gene3D" id="1.10.490.10">
    <property type="entry name" value="Globins"/>
    <property type="match status" value="1"/>
</dbReference>
<dbReference type="GO" id="GO:0071500">
    <property type="term" value="P:cellular response to nitrosative stress"/>
    <property type="evidence" value="ECO:0007669"/>
    <property type="project" value="TreeGrafter"/>
</dbReference>
<evidence type="ECO:0000256" key="6">
    <source>
        <dbReference type="ARBA" id="ARBA00022621"/>
    </source>
</evidence>
<dbReference type="HAMAP" id="MF_01252">
    <property type="entry name" value="Hmp"/>
    <property type="match status" value="1"/>
</dbReference>
<dbReference type="InterPro" id="IPR008333">
    <property type="entry name" value="Cbr1-like_FAD-bd_dom"/>
</dbReference>
<dbReference type="InterPro" id="IPR023950">
    <property type="entry name" value="Hmp"/>
</dbReference>
<comment type="similarity">
    <text evidence="1 18">In the C-terminal section; belongs to the flavoprotein pyridine nucleotide cytochrome reductase family.</text>
</comment>
<evidence type="ECO:0000259" key="19">
    <source>
        <dbReference type="PROSITE" id="PS01033"/>
    </source>
</evidence>
<organism evidence="21 22">
    <name type="scientific">Motilimonas pumila</name>
    <dbReference type="NCBI Taxonomy" id="2303987"/>
    <lineage>
        <taxon>Bacteria</taxon>
        <taxon>Pseudomonadati</taxon>
        <taxon>Pseudomonadota</taxon>
        <taxon>Gammaproteobacteria</taxon>
        <taxon>Alteromonadales</taxon>
        <taxon>Alteromonadales genera incertae sedis</taxon>
        <taxon>Motilimonas</taxon>
    </lineage>
</organism>
<dbReference type="PANTHER" id="PTHR43396:SF3">
    <property type="entry name" value="FLAVOHEMOPROTEIN"/>
    <property type="match status" value="1"/>
</dbReference>
<dbReference type="GO" id="GO:0019825">
    <property type="term" value="F:oxygen binding"/>
    <property type="evidence" value="ECO:0007669"/>
    <property type="project" value="InterPro"/>
</dbReference>
<evidence type="ECO:0000256" key="13">
    <source>
        <dbReference type="ARBA" id="ARBA00023027"/>
    </source>
</evidence>
<dbReference type="FunFam" id="1.10.490.10:FF:000003">
    <property type="entry name" value="Flavohemoprotein"/>
    <property type="match status" value="1"/>
</dbReference>
<evidence type="ECO:0000256" key="2">
    <source>
        <dbReference type="ARBA" id="ARBA00008414"/>
    </source>
</evidence>
<feature type="binding site" evidence="18">
    <location>
        <begin position="397"/>
        <end position="400"/>
    </location>
    <ligand>
        <name>FAD</name>
        <dbReference type="ChEBI" id="CHEBI:57692"/>
    </ligand>
</feature>
<dbReference type="FunFam" id="3.40.50.80:FF:000010">
    <property type="entry name" value="Flavohemoprotein"/>
    <property type="match status" value="1"/>
</dbReference>
<comment type="caution">
    <text evidence="21">The sequence shown here is derived from an EMBL/GenBank/DDBJ whole genome shotgun (WGS) entry which is preliminary data.</text>
</comment>
<feature type="domain" description="Globin" evidence="19">
    <location>
        <begin position="1"/>
        <end position="138"/>
    </location>
</feature>
<dbReference type="GO" id="GO:0046872">
    <property type="term" value="F:metal ion binding"/>
    <property type="evidence" value="ECO:0007669"/>
    <property type="project" value="UniProtKB-KW"/>
</dbReference>
<evidence type="ECO:0000256" key="9">
    <source>
        <dbReference type="ARBA" id="ARBA00022827"/>
    </source>
</evidence>
<dbReference type="Pfam" id="PF00970">
    <property type="entry name" value="FAD_binding_6"/>
    <property type="match status" value="1"/>
</dbReference>
<comment type="similarity">
    <text evidence="2 18">Belongs to the globin family. Two-domain flavohemoproteins subfamily.</text>
</comment>
<dbReference type="InterPro" id="IPR000971">
    <property type="entry name" value="Globin"/>
</dbReference>
<keyword evidence="8 18" id="KW-0479">Metal-binding</keyword>
<dbReference type="GO" id="GO:0009636">
    <property type="term" value="P:response to toxic substance"/>
    <property type="evidence" value="ECO:0007669"/>
    <property type="project" value="UniProtKB-KW"/>
</dbReference>
<evidence type="ECO:0000256" key="10">
    <source>
        <dbReference type="ARBA" id="ARBA00022857"/>
    </source>
</evidence>
<keyword evidence="4 18" id="KW-0216">Detoxification</keyword>
<evidence type="ECO:0000313" key="22">
    <source>
        <dbReference type="Proteomes" id="UP000283255"/>
    </source>
</evidence>
<dbReference type="InterPro" id="IPR001709">
    <property type="entry name" value="Flavoprot_Pyr_Nucl_cyt_Rdtase"/>
</dbReference>
<dbReference type="PRINTS" id="PR00371">
    <property type="entry name" value="FPNCR"/>
</dbReference>
<dbReference type="InterPro" id="IPR039261">
    <property type="entry name" value="FNR_nucleotide-bd"/>
</dbReference>
<keyword evidence="3 18" id="KW-0813">Transport</keyword>
<dbReference type="RefSeq" id="WP_119911621.1">
    <property type="nucleotide sequence ID" value="NZ_QZCH01000021.1"/>
</dbReference>
<gene>
    <name evidence="18" type="primary">hmp</name>
    <name evidence="21" type="ORF">D1Z90_15115</name>
</gene>
<dbReference type="InterPro" id="IPR017938">
    <property type="entry name" value="Riboflavin_synthase-like_b-brl"/>
</dbReference>
<name>A0A418YC96_9GAMM</name>
<evidence type="ECO:0000256" key="18">
    <source>
        <dbReference type="HAMAP-Rule" id="MF_01252"/>
    </source>
</evidence>
<reference evidence="21 22" key="2">
    <citation type="submission" date="2019-01" db="EMBL/GenBank/DDBJ databases">
        <title>Motilimonas pumilus sp. nov., isolated from the gut of sea cucumber (Apostichopus japonicus).</title>
        <authorList>
            <person name="Wang F.-Q."/>
            <person name="Ren L.-H."/>
            <person name="Lin Y.-W."/>
            <person name="Sun G.-H."/>
            <person name="Du Z.-J."/>
            <person name="Zhao J.-X."/>
            <person name="Liu X.-J."/>
            <person name="Liu L.-J."/>
        </authorList>
    </citation>
    <scope>NUCLEOTIDE SEQUENCE [LARGE SCALE GENOMIC DNA]</scope>
    <source>
        <strain evidence="21 22">PLHSC7-2</strain>
    </source>
</reference>
<dbReference type="InterPro" id="IPR009050">
    <property type="entry name" value="Globin-like_sf"/>
</dbReference>
<comment type="catalytic activity">
    <reaction evidence="17 18">
        <text>2 nitric oxide + NADPH + 2 O2 = 2 nitrate + NADP(+) + H(+)</text>
        <dbReference type="Rhea" id="RHEA:19465"/>
        <dbReference type="ChEBI" id="CHEBI:15378"/>
        <dbReference type="ChEBI" id="CHEBI:15379"/>
        <dbReference type="ChEBI" id="CHEBI:16480"/>
        <dbReference type="ChEBI" id="CHEBI:17632"/>
        <dbReference type="ChEBI" id="CHEBI:57783"/>
        <dbReference type="ChEBI" id="CHEBI:58349"/>
        <dbReference type="EC" id="1.14.12.17"/>
    </reaction>
</comment>
<dbReference type="PROSITE" id="PS01033">
    <property type="entry name" value="GLOBIN"/>
    <property type="match status" value="1"/>
</dbReference>
<feature type="site" description="Involved in heme-bound ligand stabilization and O-O bond activation" evidence="18">
    <location>
        <position position="29"/>
    </location>
</feature>